<feature type="domain" description="THIF-type NAD/FAD binding fold" evidence="1">
    <location>
        <begin position="139"/>
        <end position="352"/>
    </location>
</feature>
<comment type="caution">
    <text evidence="2">The sequence shown here is derived from an EMBL/GenBank/DDBJ whole genome shotgun (WGS) entry which is preliminary data.</text>
</comment>
<dbReference type="GO" id="GO:0004792">
    <property type="term" value="F:thiosulfate-cyanide sulfurtransferase activity"/>
    <property type="evidence" value="ECO:0007669"/>
    <property type="project" value="TreeGrafter"/>
</dbReference>
<dbReference type="GO" id="GO:0008641">
    <property type="term" value="F:ubiquitin-like modifier activating enzyme activity"/>
    <property type="evidence" value="ECO:0007669"/>
    <property type="project" value="InterPro"/>
</dbReference>
<evidence type="ECO:0000313" key="3">
    <source>
        <dbReference type="Proteomes" id="UP000055014"/>
    </source>
</evidence>
<dbReference type="Pfam" id="PF00899">
    <property type="entry name" value="ThiF"/>
    <property type="match status" value="1"/>
</dbReference>
<reference evidence="3" key="1">
    <citation type="journal article" date="2015" name="MBio">
        <title>Genome-Resolved Metagenomic Analysis Reveals Roles for Candidate Phyla and Other Microbial Community Members in Biogeochemical Transformations in Oil Reservoirs.</title>
        <authorList>
            <person name="Hu P."/>
            <person name="Tom L."/>
            <person name="Singh A."/>
            <person name="Thomas B.C."/>
            <person name="Baker B.J."/>
            <person name="Piceno Y.M."/>
            <person name="Andersen G.L."/>
            <person name="Banfield J.F."/>
        </authorList>
    </citation>
    <scope>NUCLEOTIDE SEQUENCE [LARGE SCALE GENOMIC DNA]</scope>
</reference>
<dbReference type="InterPro" id="IPR045886">
    <property type="entry name" value="ThiF/MoeB/HesA"/>
</dbReference>
<dbReference type="PANTHER" id="PTHR10953">
    <property type="entry name" value="UBIQUITIN-ACTIVATING ENZYME E1"/>
    <property type="match status" value="1"/>
</dbReference>
<dbReference type="PATRIC" id="fig|1236046.5.peg.1464"/>
<proteinExistence type="predicted"/>
<gene>
    <name evidence="2" type="ORF">XE02_1422</name>
</gene>
<dbReference type="PANTHER" id="PTHR10953:SF102">
    <property type="entry name" value="ADENYLYLTRANSFERASE AND SULFURTRANSFERASE MOCS3"/>
    <property type="match status" value="1"/>
</dbReference>
<evidence type="ECO:0000259" key="1">
    <source>
        <dbReference type="Pfam" id="PF00899"/>
    </source>
</evidence>
<dbReference type="GO" id="GO:0005737">
    <property type="term" value="C:cytoplasm"/>
    <property type="evidence" value="ECO:0007669"/>
    <property type="project" value="TreeGrafter"/>
</dbReference>
<dbReference type="Gene3D" id="3.40.50.720">
    <property type="entry name" value="NAD(P)-binding Rossmann-like Domain"/>
    <property type="match status" value="1"/>
</dbReference>
<dbReference type="EMBL" id="LGGW01000177">
    <property type="protein sequence ID" value="KUK86005.1"/>
    <property type="molecule type" value="Genomic_DNA"/>
</dbReference>
<accession>A0A124G005</accession>
<dbReference type="AlphaFoldDB" id="A0A124G005"/>
<dbReference type="SUPFAM" id="SSF69572">
    <property type="entry name" value="Activating enzymes of the ubiquitin-like proteins"/>
    <property type="match status" value="1"/>
</dbReference>
<sequence>MDIEREFLFRWYERQLLVKGVTRSFLLRLAEETFGGLSGTMEEMVAELLIRSGLSGITRDFPRQKILPFYSPLIYRQKETMEFRDGDEIRISEDDGKKVVSFPHTLPIMFSPVIAGRVFFWFMNEVSSKTPVEELPVNLEKISRKGRVMVVGAGGLGTPLIKTLLENGIDDICIIEPGKVKLNNLHRQILYDYGDVGLSKASVLERKLSTYYGGVRAKVYEREFDPVSVKSEKPDIVVSCVDSFETRYLINDACYRNGIPFVDSGVEGSSGYVMLRDRRTPCYRCFMGDNRIDTEASRGILSFTSYFGGLLEAAMVTTYLNNRSYEGKVFWFDLKKNRFEEISVERRKDCPVCSLAKR</sequence>
<organism evidence="2 3">
    <name type="scientific">Mesotoga infera</name>
    <dbReference type="NCBI Taxonomy" id="1236046"/>
    <lineage>
        <taxon>Bacteria</taxon>
        <taxon>Thermotogati</taxon>
        <taxon>Thermotogota</taxon>
        <taxon>Thermotogae</taxon>
        <taxon>Kosmotogales</taxon>
        <taxon>Kosmotogaceae</taxon>
        <taxon>Mesotoga</taxon>
    </lineage>
</organism>
<dbReference type="GO" id="GO:0032446">
    <property type="term" value="P:protein modification by small protein conjugation"/>
    <property type="evidence" value="ECO:0007669"/>
    <property type="project" value="TreeGrafter"/>
</dbReference>
<dbReference type="GO" id="GO:0016779">
    <property type="term" value="F:nucleotidyltransferase activity"/>
    <property type="evidence" value="ECO:0007669"/>
    <property type="project" value="TreeGrafter"/>
</dbReference>
<dbReference type="InterPro" id="IPR035985">
    <property type="entry name" value="Ubiquitin-activating_enz"/>
</dbReference>
<name>A0A124G005_9BACT</name>
<evidence type="ECO:0000313" key="2">
    <source>
        <dbReference type="EMBL" id="KUK86005.1"/>
    </source>
</evidence>
<protein>
    <submittedName>
        <fullName evidence="2">Dinucleotide-utilizing enzyme</fullName>
    </submittedName>
</protein>
<dbReference type="InterPro" id="IPR000594">
    <property type="entry name" value="ThiF_NAD_FAD-bd"/>
</dbReference>
<dbReference type="Proteomes" id="UP000055014">
    <property type="component" value="Unassembled WGS sequence"/>
</dbReference>